<dbReference type="InterPro" id="IPR001623">
    <property type="entry name" value="DnaJ_domain"/>
</dbReference>
<name>A0A662CZ74_UNCAE</name>
<sequence>MADFNFKEIDAARKLLGLPSEATLTEIKEAYRNKVREYHPDKCQDEKKKGENERKMTQINRAYKILLNYVEEYKFSFKEEAVERYRPDRDMRRFYQDWLGGGYGKR</sequence>
<dbReference type="PROSITE" id="PS50076">
    <property type="entry name" value="DNAJ_2"/>
    <property type="match status" value="1"/>
</dbReference>
<dbReference type="Gene3D" id="1.10.287.110">
    <property type="entry name" value="DnaJ domain"/>
    <property type="match status" value="1"/>
</dbReference>
<reference evidence="2 3" key="1">
    <citation type="submission" date="2018-06" db="EMBL/GenBank/DDBJ databases">
        <title>Extensive metabolic versatility and redundancy in microbially diverse, dynamic hydrothermal sediments.</title>
        <authorList>
            <person name="Dombrowski N."/>
            <person name="Teske A."/>
            <person name="Baker B.J."/>
        </authorList>
    </citation>
    <scope>NUCLEOTIDE SEQUENCE [LARGE SCALE GENOMIC DNA]</scope>
    <source>
        <strain evidence="2">B7_G13</strain>
    </source>
</reference>
<dbReference type="PRINTS" id="PR00625">
    <property type="entry name" value="JDOMAIN"/>
</dbReference>
<protein>
    <recommendedName>
        <fullName evidence="1">J domain-containing protein</fullName>
    </recommendedName>
</protein>
<dbReference type="SMART" id="SM00271">
    <property type="entry name" value="DnaJ"/>
    <property type="match status" value="1"/>
</dbReference>
<evidence type="ECO:0000313" key="2">
    <source>
        <dbReference type="EMBL" id="RLE06532.1"/>
    </source>
</evidence>
<evidence type="ECO:0000313" key="3">
    <source>
        <dbReference type="Proteomes" id="UP000277457"/>
    </source>
</evidence>
<dbReference type="PANTHER" id="PTHR24074">
    <property type="entry name" value="CO-CHAPERONE PROTEIN DJLA"/>
    <property type="match status" value="1"/>
</dbReference>
<feature type="domain" description="J" evidence="1">
    <location>
        <begin position="11"/>
        <end position="86"/>
    </location>
</feature>
<gene>
    <name evidence="2" type="ORF">DRZ78_04595</name>
</gene>
<dbReference type="Pfam" id="PF00226">
    <property type="entry name" value="DnaJ"/>
    <property type="match status" value="1"/>
</dbReference>
<accession>A0A662CZ74</accession>
<dbReference type="AlphaFoldDB" id="A0A662CZ74"/>
<dbReference type="Proteomes" id="UP000277457">
    <property type="component" value="Unassembled WGS sequence"/>
</dbReference>
<dbReference type="InterPro" id="IPR050817">
    <property type="entry name" value="DjlA_DnaK_co-chaperone"/>
</dbReference>
<dbReference type="CDD" id="cd06257">
    <property type="entry name" value="DnaJ"/>
    <property type="match status" value="1"/>
</dbReference>
<dbReference type="InterPro" id="IPR036869">
    <property type="entry name" value="J_dom_sf"/>
</dbReference>
<dbReference type="EMBL" id="QMPY01000179">
    <property type="protein sequence ID" value="RLE06532.1"/>
    <property type="molecule type" value="Genomic_DNA"/>
</dbReference>
<evidence type="ECO:0000259" key="1">
    <source>
        <dbReference type="PROSITE" id="PS50076"/>
    </source>
</evidence>
<dbReference type="SUPFAM" id="SSF46565">
    <property type="entry name" value="Chaperone J-domain"/>
    <property type="match status" value="1"/>
</dbReference>
<proteinExistence type="predicted"/>
<organism evidence="2 3">
    <name type="scientific">Aerophobetes bacterium</name>
    <dbReference type="NCBI Taxonomy" id="2030807"/>
    <lineage>
        <taxon>Bacteria</taxon>
        <taxon>Candidatus Aerophobota</taxon>
    </lineage>
</organism>
<comment type="caution">
    <text evidence="2">The sequence shown here is derived from an EMBL/GenBank/DDBJ whole genome shotgun (WGS) entry which is preliminary data.</text>
</comment>